<dbReference type="NCBIfam" id="TIGR03346">
    <property type="entry name" value="chaperone_ClpB"/>
    <property type="match status" value="1"/>
</dbReference>
<dbReference type="Gene3D" id="3.40.50.300">
    <property type="entry name" value="P-loop containing nucleotide triphosphate hydrolases"/>
    <property type="match status" value="3"/>
</dbReference>
<keyword evidence="3 7" id="KW-0677">Repeat</keyword>
<keyword evidence="6 8" id="KW-0143">Chaperone</keyword>
<evidence type="ECO:0000259" key="11">
    <source>
        <dbReference type="PROSITE" id="PS51903"/>
    </source>
</evidence>
<dbReference type="FunFam" id="3.40.50.300:FF:000010">
    <property type="entry name" value="Chaperone clpB 1, putative"/>
    <property type="match status" value="1"/>
</dbReference>
<dbReference type="FunFam" id="3.40.50.300:FF:000120">
    <property type="entry name" value="ATP-dependent chaperone ClpB"/>
    <property type="match status" value="1"/>
</dbReference>
<dbReference type="CDD" id="cd00009">
    <property type="entry name" value="AAA"/>
    <property type="match status" value="1"/>
</dbReference>
<dbReference type="InterPro" id="IPR018368">
    <property type="entry name" value="ClpA/B_CS1"/>
</dbReference>
<dbReference type="InterPro" id="IPR001270">
    <property type="entry name" value="ClpA/B"/>
</dbReference>
<keyword evidence="9" id="KW-0175">Coiled coil</keyword>
<dbReference type="CDD" id="cd19499">
    <property type="entry name" value="RecA-like_ClpB_Hsp104-like"/>
    <property type="match status" value="1"/>
</dbReference>
<feature type="domain" description="Clp R" evidence="11">
    <location>
        <begin position="138"/>
        <end position="280"/>
    </location>
</feature>
<evidence type="ECO:0000256" key="3">
    <source>
        <dbReference type="ARBA" id="ARBA00022737"/>
    </source>
</evidence>
<dbReference type="Pfam" id="PF10431">
    <property type="entry name" value="ClpB_D2-small"/>
    <property type="match status" value="1"/>
</dbReference>
<dbReference type="InterPro" id="IPR017730">
    <property type="entry name" value="Chaperonin_ClpB"/>
</dbReference>
<dbReference type="GO" id="GO:0005524">
    <property type="term" value="F:ATP binding"/>
    <property type="evidence" value="ECO:0007669"/>
    <property type="project" value="UniProtKB-KW"/>
</dbReference>
<keyword evidence="4 8" id="KW-0547">Nucleotide-binding</keyword>
<evidence type="ECO:0000313" key="12">
    <source>
        <dbReference type="EMBL" id="KAI5063204.1"/>
    </source>
</evidence>
<dbReference type="Gene3D" id="1.10.8.60">
    <property type="match status" value="1"/>
</dbReference>
<evidence type="ECO:0000256" key="7">
    <source>
        <dbReference type="PROSITE-ProRule" id="PRU01251"/>
    </source>
</evidence>
<dbReference type="GO" id="GO:0016887">
    <property type="term" value="F:ATP hydrolysis activity"/>
    <property type="evidence" value="ECO:0007669"/>
    <property type="project" value="InterPro"/>
</dbReference>
<evidence type="ECO:0000256" key="9">
    <source>
        <dbReference type="SAM" id="Coils"/>
    </source>
</evidence>
<dbReference type="SUPFAM" id="SSF52540">
    <property type="entry name" value="P-loop containing nucleoside triphosphate hydrolases"/>
    <property type="match status" value="2"/>
</dbReference>
<dbReference type="Pfam" id="PF00004">
    <property type="entry name" value="AAA"/>
    <property type="match status" value="1"/>
</dbReference>
<dbReference type="SUPFAM" id="SSF81923">
    <property type="entry name" value="Double Clp-N motif"/>
    <property type="match status" value="1"/>
</dbReference>
<dbReference type="AlphaFoldDB" id="A0A9D4Z6I7"/>
<dbReference type="InterPro" id="IPR003959">
    <property type="entry name" value="ATPase_AAA_core"/>
</dbReference>
<dbReference type="InterPro" id="IPR036628">
    <property type="entry name" value="Clp_N_dom_sf"/>
</dbReference>
<evidence type="ECO:0000256" key="1">
    <source>
        <dbReference type="ARBA" id="ARBA00008675"/>
    </source>
</evidence>
<evidence type="ECO:0000313" key="13">
    <source>
        <dbReference type="Proteomes" id="UP000886520"/>
    </source>
</evidence>
<evidence type="ECO:0000256" key="5">
    <source>
        <dbReference type="ARBA" id="ARBA00022840"/>
    </source>
</evidence>
<dbReference type="Proteomes" id="UP000886520">
    <property type="component" value="Chromosome 21"/>
</dbReference>
<dbReference type="InterPro" id="IPR003593">
    <property type="entry name" value="AAA+_ATPase"/>
</dbReference>
<dbReference type="FunFam" id="3.40.50.300:FF:000025">
    <property type="entry name" value="ATP-dependent Clp protease subunit"/>
    <property type="match status" value="1"/>
</dbReference>
<keyword evidence="13" id="KW-1185">Reference proteome</keyword>
<keyword evidence="2" id="KW-0150">Chloroplast</keyword>
<keyword evidence="5 8" id="KW-0067">ATP-binding</keyword>
<keyword evidence="10" id="KW-0732">Signal</keyword>
<feature type="signal peptide" evidence="10">
    <location>
        <begin position="1"/>
        <end position="17"/>
    </location>
</feature>
<comment type="similarity">
    <text evidence="1 8">Belongs to the ClpA/ClpB family.</text>
</comment>
<feature type="coiled-coil region" evidence="9">
    <location>
        <begin position="568"/>
        <end position="660"/>
    </location>
</feature>
<dbReference type="SMART" id="SM01086">
    <property type="entry name" value="ClpB_D2-small"/>
    <property type="match status" value="1"/>
</dbReference>
<dbReference type="Pfam" id="PF17871">
    <property type="entry name" value="AAA_lid_9"/>
    <property type="match status" value="1"/>
</dbReference>
<dbReference type="InterPro" id="IPR041546">
    <property type="entry name" value="ClpA/ClpB_AAA_lid"/>
</dbReference>
<dbReference type="SMART" id="SM00382">
    <property type="entry name" value="AAA"/>
    <property type="match status" value="2"/>
</dbReference>
<dbReference type="Pfam" id="PF02861">
    <property type="entry name" value="Clp_N"/>
    <property type="match status" value="1"/>
</dbReference>
<dbReference type="PROSITE" id="PS00871">
    <property type="entry name" value="CLPAB_2"/>
    <property type="match status" value="1"/>
</dbReference>
<dbReference type="InterPro" id="IPR050130">
    <property type="entry name" value="ClpA_ClpB"/>
</dbReference>
<comment type="caution">
    <text evidence="12">The sequence shown here is derived from an EMBL/GenBank/DDBJ whole genome shotgun (WGS) entry which is preliminary data.</text>
</comment>
<dbReference type="Gene3D" id="1.10.1780.10">
    <property type="entry name" value="Clp, N-terminal domain"/>
    <property type="match status" value="1"/>
</dbReference>
<keyword evidence="2" id="KW-0934">Plastid</keyword>
<feature type="chain" id="PRO_5039175330" description="Clp R domain-containing protein" evidence="10">
    <location>
        <begin position="18"/>
        <end position="1028"/>
    </location>
</feature>
<reference evidence="12" key="1">
    <citation type="submission" date="2021-01" db="EMBL/GenBank/DDBJ databases">
        <title>Adiantum capillus-veneris genome.</title>
        <authorList>
            <person name="Fang Y."/>
            <person name="Liao Q."/>
        </authorList>
    </citation>
    <scope>NUCLEOTIDE SEQUENCE</scope>
    <source>
        <strain evidence="12">H3</strain>
        <tissue evidence="12">Leaf</tissue>
    </source>
</reference>
<evidence type="ECO:0000256" key="10">
    <source>
        <dbReference type="SAM" id="SignalP"/>
    </source>
</evidence>
<dbReference type="GO" id="GO:0005737">
    <property type="term" value="C:cytoplasm"/>
    <property type="evidence" value="ECO:0007669"/>
    <property type="project" value="InterPro"/>
</dbReference>
<sequence length="1028" mass="115032">MPFLLLITLTLRNLHHGCIFEARPGCCRSPGPTPIVLSACPSPSPPAGAMEASSLPFPFHPSSSAVWSSSRSFPSLNSEPPGSQLCWRPHRGASSSFVGLQGLSECGRESEILIAVLLTLILKTLWARGGGPCLRLNPSEFTEMSWQAIANSIEVAKKHRQQIIQPEHLLKALLEQKNGLARRLFAKAGLDNTQILQYTERYIESQPKITGTISVVMGPDFGAVIERAKRYKAEYGDSYLSVEHLLLSLVQDDRFGKRLMAEFNLTEEALRAAIQAVRGTQKVTDPNPEGKYQVLEKYGVDFTELASAGKLDPVIGRDAEIRRCIQILCRRTKNNPVIIGEPGVGKTAVVEGLAQRIIHGDVPEAIANRKIISLDMGALIAGAKYRGEFEDRFKAVLKAVSDSDGLIILFIDELHTVVGAGAQGGALDAGNLLKPMLGRGELRCIGATTLTEYRKYIEKDPALERRFQQVMVGQPSVEDTISILRGLRERYELHHGVRIVDGAIVEAAALADRYISGRFLPDKAIDLIDEAAAKIKMELTSKPTELDEVNRAILKLEMERLSLLKDDDKVSRERLSKLEKELEVLKAKQAELTQQWEKERSLMNRIKSLKEEIDRVNLEIQQAEREYDLNRAAELKYGTLLALQKQLEESEKELHDYHKSGRSLLRKEVIEDDIAEIVSKWTGIPVSKLKESEREKLLHLDEELHKRVVGQEQGVEAVADAIQRSRAGLADPNRPIASFMFMGPTGVGKTELAKALAAYLFNTEEALIRIDMSEYMEKHAVSRLIGAPPGYVGYEEGGQLTEAVRRRPYSVILFDEVEKAHSDVFNIFLQILDDGRVTDSQGRTVNFTNTIIIMTSNIGSQLILSTLERSVFKEELYEEMKEKVLEVARKTFRPEFMNRIDEYIVFKPLDRTQINSIVKLQLERVQLRMVEKKITLKYTEKAIKLLGSLGYDPAYGARPVKRVIQQYVENELSKGILRGEFGPDDVVLLDTEVRIVDRGKLSQEVFVFRKLSRVENSPEGDTGAVAHG</sequence>
<dbReference type="FunFam" id="1.10.8.60:FF:000017">
    <property type="entry name" value="ATP-dependent chaperone ClpB"/>
    <property type="match status" value="1"/>
</dbReference>
<evidence type="ECO:0000256" key="8">
    <source>
        <dbReference type="RuleBase" id="RU004432"/>
    </source>
</evidence>
<dbReference type="Pfam" id="PF07724">
    <property type="entry name" value="AAA_2"/>
    <property type="match status" value="1"/>
</dbReference>
<dbReference type="OrthoDB" id="47330at2759"/>
<evidence type="ECO:0000256" key="4">
    <source>
        <dbReference type="ARBA" id="ARBA00022741"/>
    </source>
</evidence>
<dbReference type="PANTHER" id="PTHR11638">
    <property type="entry name" value="ATP-DEPENDENT CLP PROTEASE"/>
    <property type="match status" value="1"/>
</dbReference>
<dbReference type="PRINTS" id="PR00300">
    <property type="entry name" value="CLPPROTEASEA"/>
</dbReference>
<evidence type="ECO:0000256" key="2">
    <source>
        <dbReference type="ARBA" id="ARBA00022528"/>
    </source>
</evidence>
<dbReference type="PROSITE" id="PS51903">
    <property type="entry name" value="CLP_R"/>
    <property type="match status" value="1"/>
</dbReference>
<dbReference type="PANTHER" id="PTHR11638:SF18">
    <property type="entry name" value="HEAT SHOCK PROTEIN 104"/>
    <property type="match status" value="1"/>
</dbReference>
<protein>
    <recommendedName>
        <fullName evidence="11">Clp R domain-containing protein</fullName>
    </recommendedName>
</protein>
<dbReference type="InterPro" id="IPR019489">
    <property type="entry name" value="Clp_ATPase_C"/>
</dbReference>
<gene>
    <name evidence="12" type="ORF">GOP47_0021751</name>
</gene>
<organism evidence="12 13">
    <name type="scientific">Adiantum capillus-veneris</name>
    <name type="common">Maidenhair fern</name>
    <dbReference type="NCBI Taxonomy" id="13818"/>
    <lineage>
        <taxon>Eukaryota</taxon>
        <taxon>Viridiplantae</taxon>
        <taxon>Streptophyta</taxon>
        <taxon>Embryophyta</taxon>
        <taxon>Tracheophyta</taxon>
        <taxon>Polypodiopsida</taxon>
        <taxon>Polypodiidae</taxon>
        <taxon>Polypodiales</taxon>
        <taxon>Pteridineae</taxon>
        <taxon>Pteridaceae</taxon>
        <taxon>Vittarioideae</taxon>
        <taxon>Adiantum</taxon>
    </lineage>
</organism>
<dbReference type="PROSITE" id="PS00870">
    <property type="entry name" value="CLPAB_1"/>
    <property type="match status" value="1"/>
</dbReference>
<evidence type="ECO:0000256" key="6">
    <source>
        <dbReference type="ARBA" id="ARBA00023186"/>
    </source>
</evidence>
<accession>A0A9D4Z6I7</accession>
<dbReference type="GO" id="GO:0034605">
    <property type="term" value="P:cellular response to heat"/>
    <property type="evidence" value="ECO:0007669"/>
    <property type="project" value="TreeGrafter"/>
</dbReference>
<dbReference type="InterPro" id="IPR004176">
    <property type="entry name" value="Clp_R_N"/>
</dbReference>
<dbReference type="EMBL" id="JABFUD020000021">
    <property type="protein sequence ID" value="KAI5063204.1"/>
    <property type="molecule type" value="Genomic_DNA"/>
</dbReference>
<name>A0A9D4Z6I7_ADICA</name>
<dbReference type="GO" id="GO:0042026">
    <property type="term" value="P:protein refolding"/>
    <property type="evidence" value="ECO:0007669"/>
    <property type="project" value="InterPro"/>
</dbReference>
<dbReference type="InterPro" id="IPR028299">
    <property type="entry name" value="ClpA/B_CS2"/>
</dbReference>
<dbReference type="InterPro" id="IPR027417">
    <property type="entry name" value="P-loop_NTPase"/>
</dbReference>
<proteinExistence type="inferred from homology"/>